<protein>
    <recommendedName>
        <fullName evidence="1">diguanylate cyclase</fullName>
        <ecNumber evidence="1">2.7.7.65</ecNumber>
    </recommendedName>
</protein>
<evidence type="ECO:0000313" key="4">
    <source>
        <dbReference type="EMBL" id="MBB5089583.1"/>
    </source>
</evidence>
<dbReference type="GO" id="GO:1902201">
    <property type="term" value="P:negative regulation of bacterial-type flagellum-dependent cell motility"/>
    <property type="evidence" value="ECO:0007669"/>
    <property type="project" value="TreeGrafter"/>
</dbReference>
<feature type="domain" description="GGDEF" evidence="3">
    <location>
        <begin position="251"/>
        <end position="384"/>
    </location>
</feature>
<dbReference type="PROSITE" id="PS50887">
    <property type="entry name" value="GGDEF"/>
    <property type="match status" value="1"/>
</dbReference>
<dbReference type="Proteomes" id="UP000531231">
    <property type="component" value="Unassembled WGS sequence"/>
</dbReference>
<keyword evidence="2" id="KW-0812">Transmembrane</keyword>
<feature type="transmembrane region" description="Helical" evidence="2">
    <location>
        <begin position="154"/>
        <end position="172"/>
    </location>
</feature>
<evidence type="ECO:0000256" key="1">
    <source>
        <dbReference type="ARBA" id="ARBA00012528"/>
    </source>
</evidence>
<feature type="transmembrane region" description="Helical" evidence="2">
    <location>
        <begin position="192"/>
        <end position="214"/>
    </location>
</feature>
<dbReference type="PANTHER" id="PTHR45138:SF24">
    <property type="entry name" value="DIGUANYLATE CYCLASE DGCC-RELATED"/>
    <property type="match status" value="1"/>
</dbReference>
<dbReference type="FunFam" id="3.30.70.270:FF:000001">
    <property type="entry name" value="Diguanylate cyclase domain protein"/>
    <property type="match status" value="1"/>
</dbReference>
<dbReference type="InterPro" id="IPR000160">
    <property type="entry name" value="GGDEF_dom"/>
</dbReference>
<dbReference type="InterPro" id="IPR050469">
    <property type="entry name" value="Diguanylate_Cyclase"/>
</dbReference>
<dbReference type="GO" id="GO:0043709">
    <property type="term" value="P:cell adhesion involved in single-species biofilm formation"/>
    <property type="evidence" value="ECO:0007669"/>
    <property type="project" value="TreeGrafter"/>
</dbReference>
<dbReference type="Gene3D" id="3.30.70.270">
    <property type="match status" value="1"/>
</dbReference>
<gene>
    <name evidence="4" type="ORF">HNQ68_000095</name>
</gene>
<dbReference type="EMBL" id="JACHIL010000001">
    <property type="protein sequence ID" value="MBB5089583.1"/>
    <property type="molecule type" value="Genomic_DNA"/>
</dbReference>
<keyword evidence="2" id="KW-0472">Membrane</keyword>
<accession>A0A7W8AFX7</accession>
<proteinExistence type="predicted"/>
<organism evidence="4 5">
    <name type="scientific">Pseudochrobactrum saccharolyticum</name>
    <dbReference type="NCBI Taxonomy" id="354352"/>
    <lineage>
        <taxon>Bacteria</taxon>
        <taxon>Pseudomonadati</taxon>
        <taxon>Pseudomonadota</taxon>
        <taxon>Alphaproteobacteria</taxon>
        <taxon>Hyphomicrobiales</taxon>
        <taxon>Brucellaceae</taxon>
        <taxon>Pseudochrobactrum</taxon>
    </lineage>
</organism>
<feature type="transmembrane region" description="Helical" evidence="2">
    <location>
        <begin position="41"/>
        <end position="62"/>
    </location>
</feature>
<dbReference type="SUPFAM" id="SSF55073">
    <property type="entry name" value="Nucleotide cyclase"/>
    <property type="match status" value="1"/>
</dbReference>
<dbReference type="GO" id="GO:0052621">
    <property type="term" value="F:diguanylate cyclase activity"/>
    <property type="evidence" value="ECO:0007669"/>
    <property type="project" value="UniProtKB-EC"/>
</dbReference>
<dbReference type="Pfam" id="PF00990">
    <property type="entry name" value="GGDEF"/>
    <property type="match status" value="1"/>
</dbReference>
<name>A0A7W8AFX7_9HYPH</name>
<evidence type="ECO:0000313" key="5">
    <source>
        <dbReference type="Proteomes" id="UP000531231"/>
    </source>
</evidence>
<feature type="transmembrane region" description="Helical" evidence="2">
    <location>
        <begin position="68"/>
        <end position="85"/>
    </location>
</feature>
<evidence type="ECO:0000259" key="3">
    <source>
        <dbReference type="PROSITE" id="PS50887"/>
    </source>
</evidence>
<dbReference type="EC" id="2.7.7.65" evidence="1"/>
<comment type="caution">
    <text evidence="4">The sequence shown here is derived from an EMBL/GenBank/DDBJ whole genome shotgun (WGS) entry which is preliminary data.</text>
</comment>
<keyword evidence="2" id="KW-1133">Transmembrane helix</keyword>
<dbReference type="PANTHER" id="PTHR45138">
    <property type="entry name" value="REGULATORY COMPONENTS OF SENSORY TRANSDUCTION SYSTEM"/>
    <property type="match status" value="1"/>
</dbReference>
<dbReference type="AlphaFoldDB" id="A0A7W8AFX7"/>
<dbReference type="RefSeq" id="WP_151158227.1">
    <property type="nucleotide sequence ID" value="NZ_JACHIL010000001.1"/>
</dbReference>
<keyword evidence="5" id="KW-1185">Reference proteome</keyword>
<evidence type="ECO:0000256" key="2">
    <source>
        <dbReference type="SAM" id="Phobius"/>
    </source>
</evidence>
<feature type="transmembrane region" description="Helical" evidence="2">
    <location>
        <begin position="97"/>
        <end position="115"/>
    </location>
</feature>
<dbReference type="SMART" id="SM00267">
    <property type="entry name" value="GGDEF"/>
    <property type="match status" value="1"/>
</dbReference>
<dbReference type="InterPro" id="IPR043128">
    <property type="entry name" value="Rev_trsase/Diguanyl_cyclase"/>
</dbReference>
<sequence length="384" mass="43059">MLIQYMADIEPNSLFTVNAISLAAFAIAFFCIWLKQRDRTYWLYWVAANAVLSVGFIIFVVIDRSQMLQLILVNVVLATGIALRWQAIRSFFYRKNYIEINFLIILIVLLPYLFSSYLTNGFIFGFVNLIFLVEIVLVLRELVRPNGETLPSRWGLAIAYSLVAAAFVARVIQGWVTSPANMKLLPNDGLLAVILLVMSIHIVASGAFAISMAYERGISELKQMALLDPLTGLYNRRAFELTLAERDPADGSLALILLDIDHFKRINDQFGHAAGDIALQRFANILMTIFRKKDFIARIGGEEFAVLLPDTTMNEAYEFAERVRKTAENDAFEHSDGIVRLTISAGVCQAATDVASFSDMTQKADISLYIAKNNGRNRVEIFAT</sequence>
<dbReference type="NCBIfam" id="TIGR00254">
    <property type="entry name" value="GGDEF"/>
    <property type="match status" value="1"/>
</dbReference>
<reference evidence="4 5" key="1">
    <citation type="submission" date="2020-08" db="EMBL/GenBank/DDBJ databases">
        <title>Genomic Encyclopedia of Type Strains, Phase IV (KMG-IV): sequencing the most valuable type-strain genomes for metagenomic binning, comparative biology and taxonomic classification.</title>
        <authorList>
            <person name="Goeker M."/>
        </authorList>
    </citation>
    <scope>NUCLEOTIDE SEQUENCE [LARGE SCALE GENOMIC DNA]</scope>
    <source>
        <strain evidence="4 5">DSM 25620</strain>
    </source>
</reference>
<feature type="transmembrane region" description="Helical" evidence="2">
    <location>
        <begin position="121"/>
        <end position="142"/>
    </location>
</feature>
<dbReference type="CDD" id="cd01949">
    <property type="entry name" value="GGDEF"/>
    <property type="match status" value="1"/>
</dbReference>
<dbReference type="GO" id="GO:0005886">
    <property type="term" value="C:plasma membrane"/>
    <property type="evidence" value="ECO:0007669"/>
    <property type="project" value="TreeGrafter"/>
</dbReference>
<feature type="transmembrane region" description="Helical" evidence="2">
    <location>
        <begin position="15"/>
        <end position="34"/>
    </location>
</feature>
<dbReference type="InterPro" id="IPR029787">
    <property type="entry name" value="Nucleotide_cyclase"/>
</dbReference>